<dbReference type="EMBL" id="SRXU01000013">
    <property type="protein sequence ID" value="TGX37309.1"/>
    <property type="molecule type" value="Genomic_DNA"/>
</dbReference>
<accession>A0A4S1W3Y2</accession>
<protein>
    <recommendedName>
        <fullName evidence="4">DUF3617 family protein</fullName>
    </recommendedName>
</protein>
<keyword evidence="3" id="KW-1185">Reference proteome</keyword>
<dbReference type="RefSeq" id="WP_135987475.1">
    <property type="nucleotide sequence ID" value="NZ_JAASQM010000001.1"/>
</dbReference>
<dbReference type="AlphaFoldDB" id="A0A4S1W3Y2"/>
<organism evidence="2 3">
    <name type="scientific">Sphingomonas naasensis</name>
    <dbReference type="NCBI Taxonomy" id="1344951"/>
    <lineage>
        <taxon>Bacteria</taxon>
        <taxon>Pseudomonadati</taxon>
        <taxon>Pseudomonadota</taxon>
        <taxon>Alphaproteobacteria</taxon>
        <taxon>Sphingomonadales</taxon>
        <taxon>Sphingomonadaceae</taxon>
        <taxon>Sphingomonas</taxon>
    </lineage>
</organism>
<evidence type="ECO:0008006" key="4">
    <source>
        <dbReference type="Google" id="ProtNLM"/>
    </source>
</evidence>
<dbReference type="OrthoDB" id="7595119at2"/>
<evidence type="ECO:0000313" key="2">
    <source>
        <dbReference type="EMBL" id="TGX37309.1"/>
    </source>
</evidence>
<dbReference type="Proteomes" id="UP000309848">
    <property type="component" value="Unassembled WGS sequence"/>
</dbReference>
<keyword evidence="1" id="KW-0732">Signal</keyword>
<gene>
    <name evidence="2" type="ORF">E5A74_20415</name>
</gene>
<sequence>MVFKRSMRLAVAGVLLLFGAASAPAQRNPALSALSGIEHGQWQLKSAAGELRQLCLGNPAALLQIMHGNTQCEHFVMENTPRSATVRYTCPGHGHGRTTLSVDTPRVMNVETQGVANGAPFSERFEARRIGACEPGHGAGR</sequence>
<reference evidence="2 3" key="1">
    <citation type="submission" date="2019-04" db="EMBL/GenBank/DDBJ databases">
        <title>Sphingomonas psychrotolerans sp. nov., isolated from soil in the Tianshan Mountains, Xinjiang, China.</title>
        <authorList>
            <person name="Luo Y."/>
            <person name="Sheng H."/>
        </authorList>
    </citation>
    <scope>NUCLEOTIDE SEQUENCE [LARGE SCALE GENOMIC DNA]</scope>
    <source>
        <strain evidence="2 3">KIS18-15</strain>
    </source>
</reference>
<proteinExistence type="predicted"/>
<name>A0A4S1W3Y2_9SPHN</name>
<evidence type="ECO:0000313" key="3">
    <source>
        <dbReference type="Proteomes" id="UP000309848"/>
    </source>
</evidence>
<evidence type="ECO:0000256" key="1">
    <source>
        <dbReference type="SAM" id="SignalP"/>
    </source>
</evidence>
<feature type="signal peptide" evidence="1">
    <location>
        <begin position="1"/>
        <end position="25"/>
    </location>
</feature>
<feature type="chain" id="PRO_5020951820" description="DUF3617 family protein" evidence="1">
    <location>
        <begin position="26"/>
        <end position="141"/>
    </location>
</feature>
<comment type="caution">
    <text evidence="2">The sequence shown here is derived from an EMBL/GenBank/DDBJ whole genome shotgun (WGS) entry which is preliminary data.</text>
</comment>